<keyword evidence="1" id="KW-1133">Transmembrane helix</keyword>
<keyword evidence="1" id="KW-0472">Membrane</keyword>
<feature type="transmembrane region" description="Helical" evidence="1">
    <location>
        <begin position="73"/>
        <end position="94"/>
    </location>
</feature>
<gene>
    <name evidence="2" type="ORF">Q8A70_23280</name>
</gene>
<sequence>MISFAEFEIALLGLLRLARFDAGFAGFFDLSREGARRSFRLALPLLPIVLFLMHFNANWAEGTDMVRVVAGELIGYALSWTCFSLLLASIARVIDRETRIYGAIAIYNWITVLAIALQLPVSVAFHYGLDPAWAGALSDIALLFVTACEFFAFRRLLDIRIELTIALVVVDFVLSRMLELLTYGLTHDALF</sequence>
<evidence type="ECO:0008006" key="4">
    <source>
        <dbReference type="Google" id="ProtNLM"/>
    </source>
</evidence>
<feature type="transmembrane region" description="Helical" evidence="1">
    <location>
        <begin position="41"/>
        <end position="61"/>
    </location>
</feature>
<dbReference type="EMBL" id="JAUYVI010000007">
    <property type="protein sequence ID" value="MDQ7250631.1"/>
    <property type="molecule type" value="Genomic_DNA"/>
</dbReference>
<reference evidence="3" key="1">
    <citation type="submission" date="2023-08" db="EMBL/GenBank/DDBJ databases">
        <title>Rhodospirillaceae gen. nov., a novel taxon isolated from the Yangtze River Yuezi River estuary sludge.</title>
        <authorList>
            <person name="Ruan L."/>
        </authorList>
    </citation>
    <scope>NUCLEOTIDE SEQUENCE [LARGE SCALE GENOMIC DNA]</scope>
    <source>
        <strain evidence="3">R-7</strain>
    </source>
</reference>
<dbReference type="RefSeq" id="WP_379960151.1">
    <property type="nucleotide sequence ID" value="NZ_JAUYVI010000007.1"/>
</dbReference>
<evidence type="ECO:0000313" key="3">
    <source>
        <dbReference type="Proteomes" id="UP001230156"/>
    </source>
</evidence>
<protein>
    <recommendedName>
        <fullName evidence="4">Yip1 domain-containing protein</fullName>
    </recommendedName>
</protein>
<keyword evidence="1" id="KW-0812">Transmembrane</keyword>
<evidence type="ECO:0000313" key="2">
    <source>
        <dbReference type="EMBL" id="MDQ7250631.1"/>
    </source>
</evidence>
<organism evidence="2 3">
    <name type="scientific">Dongia sedimenti</name>
    <dbReference type="NCBI Taxonomy" id="3064282"/>
    <lineage>
        <taxon>Bacteria</taxon>
        <taxon>Pseudomonadati</taxon>
        <taxon>Pseudomonadota</taxon>
        <taxon>Alphaproteobacteria</taxon>
        <taxon>Rhodospirillales</taxon>
        <taxon>Dongiaceae</taxon>
        <taxon>Dongia</taxon>
    </lineage>
</organism>
<keyword evidence="3" id="KW-1185">Reference proteome</keyword>
<feature type="transmembrane region" description="Helical" evidence="1">
    <location>
        <begin position="106"/>
        <end position="127"/>
    </location>
</feature>
<accession>A0ABU0YUH5</accession>
<dbReference type="Proteomes" id="UP001230156">
    <property type="component" value="Unassembled WGS sequence"/>
</dbReference>
<comment type="caution">
    <text evidence="2">The sequence shown here is derived from an EMBL/GenBank/DDBJ whole genome shotgun (WGS) entry which is preliminary data.</text>
</comment>
<proteinExistence type="predicted"/>
<feature type="transmembrane region" description="Helical" evidence="1">
    <location>
        <begin position="133"/>
        <end position="153"/>
    </location>
</feature>
<evidence type="ECO:0000256" key="1">
    <source>
        <dbReference type="SAM" id="Phobius"/>
    </source>
</evidence>
<name>A0ABU0YUH5_9PROT</name>